<protein>
    <submittedName>
        <fullName evidence="13">SusC, outer membrane protein involved in starch binding</fullName>
    </submittedName>
    <submittedName>
        <fullName evidence="22">SusC/RagA family TonB-linked outer membrane protein</fullName>
    </submittedName>
    <submittedName>
        <fullName evidence="14">TonB-dependent receptor</fullName>
    </submittedName>
</protein>
<evidence type="ECO:0000313" key="34">
    <source>
        <dbReference type="Proteomes" id="UP000283713"/>
    </source>
</evidence>
<evidence type="ECO:0000313" key="29">
    <source>
        <dbReference type="Proteomes" id="UP000061587"/>
    </source>
</evidence>
<evidence type="ECO:0000313" key="18">
    <source>
        <dbReference type="EMBL" id="KAB6575608.1"/>
    </source>
</evidence>
<dbReference type="EMBL" id="JAJCQG010000068">
    <property type="protein sequence ID" value="MCB7282810.1"/>
    <property type="molecule type" value="Genomic_DNA"/>
</dbReference>
<dbReference type="Proteomes" id="UP000261003">
    <property type="component" value="Unassembled WGS sequence"/>
</dbReference>
<name>A0A0N7J7V5_PHOVU</name>
<dbReference type="InterPro" id="IPR008969">
    <property type="entry name" value="CarboxyPept-like_regulatory"/>
</dbReference>
<evidence type="ECO:0000256" key="10">
    <source>
        <dbReference type="SAM" id="SignalP"/>
    </source>
</evidence>
<dbReference type="Proteomes" id="UP000462922">
    <property type="component" value="Unassembled WGS sequence"/>
</dbReference>
<feature type="domain" description="TonB-dependent receptor-like beta-barrel" evidence="11">
    <location>
        <begin position="430"/>
        <end position="970"/>
    </location>
</feature>
<dbReference type="InterPro" id="IPR023997">
    <property type="entry name" value="TonB-dep_OMP_SusC/RagA_CS"/>
</dbReference>
<dbReference type="EMBL" id="MNQV01000145">
    <property type="protein sequence ID" value="OKZ51060.1"/>
    <property type="molecule type" value="Genomic_DNA"/>
</dbReference>
<dbReference type="Proteomes" id="UP000283958">
    <property type="component" value="Unassembled WGS sequence"/>
</dbReference>
<dbReference type="InterPro" id="IPR000531">
    <property type="entry name" value="Beta-barrel_TonB"/>
</dbReference>
<reference evidence="21" key="8">
    <citation type="submission" date="2022-01" db="EMBL/GenBank/DDBJ databases">
        <title>Collection of gut derived symbiotic bacterial strains cultured from healthy donors.</title>
        <authorList>
            <person name="Lin H."/>
            <person name="Kohout C."/>
            <person name="Waligurski E."/>
            <person name="Pamer E.G."/>
        </authorList>
    </citation>
    <scope>NUCLEOTIDE SEQUENCE</scope>
    <source>
        <strain evidence="21">DFI.6.72</strain>
    </source>
</reference>
<reference evidence="29" key="1">
    <citation type="submission" date="2015-10" db="EMBL/GenBank/DDBJ databases">
        <title>Extensive mobilome-driven genome diversification in gut-associated Bacteroides vulgatus mpk.</title>
        <authorList>
            <person name="Beier S."/>
            <person name="Lange A."/>
            <person name="Huson D.H."/>
            <person name="Frick J.-S."/>
            <person name="Autenrieth I.B."/>
        </authorList>
    </citation>
    <scope>NUCLEOTIDE SEQUENCE [LARGE SCALE GENOMIC DNA]</scope>
    <source>
        <strain evidence="29">mpk</strain>
    </source>
</reference>
<evidence type="ECO:0000313" key="16">
    <source>
        <dbReference type="EMBL" id="KAB6454435.1"/>
    </source>
</evidence>
<keyword evidence="10" id="KW-0732">Signal</keyword>
<reference evidence="19" key="6">
    <citation type="submission" date="2021-06" db="EMBL/GenBank/DDBJ databases">
        <title>Collection of gut derived symbiotic bacterial strains cultured from healthy donors.</title>
        <authorList>
            <person name="Lin H."/>
            <person name="Littmann E."/>
            <person name="Pamer E.G."/>
        </authorList>
    </citation>
    <scope>NUCLEOTIDE SEQUENCE</scope>
    <source>
        <strain evidence="19">MSK.6.33</strain>
    </source>
</reference>
<dbReference type="EMBL" id="JAHPYS010000005">
    <property type="protein sequence ID" value="MBU9137976.1"/>
    <property type="molecule type" value="Genomic_DNA"/>
</dbReference>
<evidence type="ECO:0000313" key="31">
    <source>
        <dbReference type="Proteomes" id="UP000261003"/>
    </source>
</evidence>
<dbReference type="Proteomes" id="UP000736888">
    <property type="component" value="Unassembled WGS sequence"/>
</dbReference>
<evidence type="ECO:0000313" key="35">
    <source>
        <dbReference type="Proteomes" id="UP000283958"/>
    </source>
</evidence>
<organism evidence="13 29">
    <name type="scientific">Phocaeicola vulgatus</name>
    <name type="common">Bacteroides vulgatus</name>
    <dbReference type="NCBI Taxonomy" id="821"/>
    <lineage>
        <taxon>Bacteria</taxon>
        <taxon>Pseudomonadati</taxon>
        <taxon>Bacteroidota</taxon>
        <taxon>Bacteroidia</taxon>
        <taxon>Bacteroidales</taxon>
        <taxon>Bacteroidaceae</taxon>
        <taxon>Phocaeicola</taxon>
    </lineage>
</organism>
<sequence>MKKALFFIVCLCFAINMMAQTKTITGVVVDATGEPVIGASVLEVGTTNGTITDVDGNFTIQVPVGAKLDVSYIGYKTQQIVVGVPNTYKVILKEDAEMLDEVVVTGYGMSQKRSLMTNSISKLDDKVLQNAAMSNAAQSLQGTVSGLRVTNTSGKPGSSPNIVLRGGASINKNLEGPLVVVDGLVRSMDDINPSDIESIQVLKDAASTAIYGARANNGVILVTTKKGVEGRTQITYKFKGGVNFAREGYKYLDAGDYLYYQRLGWQRTNGGTSMENQKGFGVNSGVDLAFMTDANKHLLNEGWRSMADPVDPDKTLIFRNHAGELHDLTFRNAAFTQDHYLNLSGGNDKGTFSSSLGYYSEDGQIISTNYQRVNGTINGSYKLLPVLTVNAGGSFSWSKMPDLWTYDLKSPWNGETGEYELFYRTMSMFPTWNPWNEDGSPAAGWSNQDGNPYYWKDKLTRSTTNRKTSFNIGFALEILPQQLFLNGNSSMYYTDSQFELFEKKYQQIGQAPNTNRNASQTNTKVFQQQHALTLEYKKGFSGHNINAMAGGEYFDYQYQNLEARVSGAPTDDIPTLNAGTNRTYTTSVKTGYRILSGFARVNYDYNYRYMVSLVARYDGISKLSDNRWGFFPGISAGWNVHEEAFFKDSKFAEVVSLIKPRISYGLNGNVNGIGNFDVYGKYGSVGAYNGNLGYLNTGVVNSKLRWEKSHTFELGLDLGFFNNRIHMIMDYYDRTTSDLLTDVNLPEYTGFPSFKTNLGTISNRGFELEAKVNLLTRKDWSWDVTANTSFVKNMVKKLPFNGNVNNRQGGEQVWDPKSNSLVWVGGIQEGKSLGDIIAYKQVRILRDWDDVRNHAGDFVDEVANLYGPNKAAEYAGKPGWKPIEPGDVLWDDKNGDNVINSYDRQVVGNIYPKWTGGFSTTLNYKNWSLYGRFDYAVGHTIYNDLKARILGQYNGSFNLITDVRNSWSENNTETSIPKFYWADQNAKKNITRSNNGTTNLNNNNSTFYEKGDYLCLREVTLSYKFPKNLINKVFLTDASVYVTGQNLFYITGYDGTSPEPVMDIQANGRGGIDNGRYPTPRTVLFGLQLSF</sequence>
<dbReference type="EMBL" id="WDBZ01000011">
    <property type="protein sequence ID" value="KAB6454435.1"/>
    <property type="molecule type" value="Genomic_DNA"/>
</dbReference>
<dbReference type="Proteomes" id="UP000441522">
    <property type="component" value="Unassembled WGS sequence"/>
</dbReference>
<evidence type="ECO:0000313" key="30">
    <source>
        <dbReference type="Proteomes" id="UP000186631"/>
    </source>
</evidence>
<keyword evidence="4 8" id="KW-0812">Transmembrane</keyword>
<evidence type="ECO:0000256" key="6">
    <source>
        <dbReference type="ARBA" id="ARBA00023136"/>
    </source>
</evidence>
<accession>A0A0N7J7V5</accession>
<evidence type="ECO:0000313" key="28">
    <source>
        <dbReference type="EMBL" id="RHK89877.1"/>
    </source>
</evidence>
<evidence type="ECO:0000259" key="11">
    <source>
        <dbReference type="Pfam" id="PF00593"/>
    </source>
</evidence>
<dbReference type="EMBL" id="QRKA01000014">
    <property type="protein sequence ID" value="RHH78748.1"/>
    <property type="molecule type" value="Genomic_DNA"/>
</dbReference>
<dbReference type="EMBL" id="QRUD01000047">
    <property type="protein sequence ID" value="RGR36785.1"/>
    <property type="molecule type" value="Genomic_DNA"/>
</dbReference>
<reference evidence="37 38" key="5">
    <citation type="journal article" date="2019" name="Nat. Med.">
        <title>A library of human gut bacterial isolates paired with longitudinal multiomics data enables mechanistic microbiome research.</title>
        <authorList>
            <person name="Poyet M."/>
            <person name="Groussin M."/>
            <person name="Gibbons S.M."/>
            <person name="Avila-Pacheco J."/>
            <person name="Jiang X."/>
            <person name="Kearney S.M."/>
            <person name="Perrotta A.R."/>
            <person name="Berdy B."/>
            <person name="Zhao S."/>
            <person name="Lieberman T.D."/>
            <person name="Swanson P.K."/>
            <person name="Smith M."/>
            <person name="Roesemann S."/>
            <person name="Alexander J.E."/>
            <person name="Rich S.A."/>
            <person name="Livny J."/>
            <person name="Vlamakis H."/>
            <person name="Clish C."/>
            <person name="Bullock K."/>
            <person name="Deik A."/>
            <person name="Scott J."/>
            <person name="Pierce K.A."/>
            <person name="Xavier R.J."/>
            <person name="Alm E.J."/>
        </authorList>
    </citation>
    <scope>NUCLEOTIDE SEQUENCE [LARGE SCALE GENOMIC DNA]</scope>
    <source>
        <strain evidence="18 39">BIOML-A110</strain>
        <strain evidence="17 40">BIOML-A140</strain>
        <strain evidence="16 41">BIOML-A141</strain>
        <strain evidence="15 38">BIOML-A5</strain>
        <strain evidence="14 37">BIOML-A73</strain>
    </source>
</reference>
<dbReference type="InterPro" id="IPR039426">
    <property type="entry name" value="TonB-dep_rcpt-like"/>
</dbReference>
<comment type="subcellular location">
    <subcellularLocation>
        <location evidence="1 8">Cell outer membrane</location>
        <topology evidence="1 8">Multi-pass membrane protein</topology>
    </subcellularLocation>
</comment>
<keyword evidence="5 9" id="KW-0798">TonB box</keyword>
<dbReference type="EMBL" id="WCZM01000024">
    <property type="protein sequence ID" value="KAB3567187.1"/>
    <property type="molecule type" value="Genomic_DNA"/>
</dbReference>
<dbReference type="Gene3D" id="2.60.40.1120">
    <property type="entry name" value="Carboxypeptidase-like, regulatory domain"/>
    <property type="match status" value="1"/>
</dbReference>
<dbReference type="SUPFAM" id="SSF49464">
    <property type="entry name" value="Carboxypeptidase regulatory domain-like"/>
    <property type="match status" value="1"/>
</dbReference>
<keyword evidence="3 8" id="KW-1134">Transmembrane beta strand</keyword>
<evidence type="ECO:0000313" key="22">
    <source>
        <dbReference type="EMBL" id="OKZ51060.1"/>
    </source>
</evidence>
<dbReference type="EMBL" id="WCWW01000025">
    <property type="protein sequence ID" value="KAB3855552.1"/>
    <property type="molecule type" value="Genomic_DNA"/>
</dbReference>
<dbReference type="EMBL" id="WDBY01000010">
    <property type="protein sequence ID" value="KAB6479263.1"/>
    <property type="molecule type" value="Genomic_DNA"/>
</dbReference>
<dbReference type="InterPro" id="IPR012910">
    <property type="entry name" value="Plug_dom"/>
</dbReference>
<dbReference type="InterPro" id="IPR036942">
    <property type="entry name" value="Beta-barrel_TonB_sf"/>
</dbReference>
<dbReference type="Gene3D" id="2.170.130.10">
    <property type="entry name" value="TonB-dependent receptor, plug domain"/>
    <property type="match status" value="1"/>
</dbReference>
<evidence type="ECO:0000313" key="20">
    <source>
        <dbReference type="EMBL" id="MCB7282810.1"/>
    </source>
</evidence>
<evidence type="ECO:0000256" key="5">
    <source>
        <dbReference type="ARBA" id="ARBA00023077"/>
    </source>
</evidence>
<dbReference type="PATRIC" id="fig|821.40.peg.4405"/>
<dbReference type="EMBL" id="CP013020">
    <property type="protein sequence ID" value="ALK86226.1"/>
    <property type="molecule type" value="Genomic_DNA"/>
</dbReference>
<evidence type="ECO:0000313" key="26">
    <source>
        <dbReference type="EMBL" id="RHH78748.1"/>
    </source>
</evidence>
<dbReference type="EMBL" id="QSSN01000015">
    <property type="protein sequence ID" value="RGL84852.1"/>
    <property type="molecule type" value="Genomic_DNA"/>
</dbReference>
<dbReference type="Proteomes" id="UP000286392">
    <property type="component" value="Unassembled WGS sequence"/>
</dbReference>
<dbReference type="EMBL" id="QRMN01000022">
    <property type="protein sequence ID" value="RHJ76782.1"/>
    <property type="molecule type" value="Genomic_DNA"/>
</dbReference>
<evidence type="ECO:0000313" key="27">
    <source>
        <dbReference type="EMBL" id="RHJ76782.1"/>
    </source>
</evidence>
<dbReference type="Pfam" id="PF07715">
    <property type="entry name" value="Plug"/>
    <property type="match status" value="1"/>
</dbReference>
<evidence type="ECO:0000259" key="12">
    <source>
        <dbReference type="Pfam" id="PF07715"/>
    </source>
</evidence>
<keyword evidence="7 8" id="KW-0998">Cell outer membrane</keyword>
<dbReference type="InterPro" id="IPR023996">
    <property type="entry name" value="TonB-dep_OMP_SusC/RagA"/>
</dbReference>
<keyword evidence="2 8" id="KW-0813">Transport</keyword>
<evidence type="ECO:0000313" key="24">
    <source>
        <dbReference type="EMBL" id="RGM46503.1"/>
    </source>
</evidence>
<dbReference type="Proteomes" id="UP000061587">
    <property type="component" value="Chromosome"/>
</dbReference>
<proteinExistence type="inferred from homology"/>
<dbReference type="Gene3D" id="2.40.170.20">
    <property type="entry name" value="TonB-dependent receptor, beta-barrel domain"/>
    <property type="match status" value="1"/>
</dbReference>
<evidence type="ECO:0000313" key="39">
    <source>
        <dbReference type="Proteomes" id="UP000462922"/>
    </source>
</evidence>
<dbReference type="EMBL" id="JAKNGO010000003">
    <property type="protein sequence ID" value="MCG4687472.1"/>
    <property type="molecule type" value="Genomic_DNA"/>
</dbReference>
<evidence type="ECO:0000313" key="23">
    <source>
        <dbReference type="EMBL" id="RGL84852.1"/>
    </source>
</evidence>
<dbReference type="EMBL" id="QSTG01000005">
    <property type="protein sequence ID" value="RGM46503.1"/>
    <property type="molecule type" value="Genomic_DNA"/>
</dbReference>
<dbReference type="Proteomes" id="UP000186631">
    <property type="component" value="Unassembled WGS sequence"/>
</dbReference>
<evidence type="ECO:0000313" key="36">
    <source>
        <dbReference type="Proteomes" id="UP000286392"/>
    </source>
</evidence>
<evidence type="ECO:0000256" key="7">
    <source>
        <dbReference type="ARBA" id="ARBA00023237"/>
    </source>
</evidence>
<evidence type="ECO:0000313" key="32">
    <source>
        <dbReference type="Proteomes" id="UP000261278"/>
    </source>
</evidence>
<dbReference type="Proteomes" id="UP000433382">
    <property type="component" value="Unassembled WGS sequence"/>
</dbReference>
<dbReference type="Proteomes" id="UP000266497">
    <property type="component" value="Unassembled WGS sequence"/>
</dbReference>
<reference evidence="22 30" key="3">
    <citation type="journal article" date="2016" name="Nat. Biotechnol.">
        <title>Measurement of bacterial replication rates in microbial communities.</title>
        <authorList>
            <person name="Brown C.T."/>
            <person name="Olm M.R."/>
            <person name="Thomas B.C."/>
            <person name="Banfield J.F."/>
        </authorList>
    </citation>
    <scope>NUCLEOTIDE SEQUENCE [LARGE SCALE GENOMIC DNA]</scope>
    <source>
        <strain evidence="22">42_262</strain>
    </source>
</reference>
<evidence type="ECO:0000256" key="8">
    <source>
        <dbReference type="PROSITE-ProRule" id="PRU01360"/>
    </source>
</evidence>
<dbReference type="FunFam" id="2.60.40.1120:FF:000003">
    <property type="entry name" value="Outer membrane protein Omp121"/>
    <property type="match status" value="1"/>
</dbReference>
<dbReference type="SUPFAM" id="SSF56935">
    <property type="entry name" value="Porins"/>
    <property type="match status" value="1"/>
</dbReference>
<gene>
    <name evidence="22" type="ORF">BHV80_06475</name>
    <name evidence="13" type="ORF">BvMPK_3665</name>
    <name evidence="28" type="ORF">DW043_04220</name>
    <name evidence="27" type="ORF">DW105_10685</name>
    <name evidence="26" type="ORF">DW193_10505</name>
    <name evidence="25" type="ORF">DWY53_15405</name>
    <name evidence="24" type="ORF">DXC16_05005</name>
    <name evidence="23" type="ORF">DXC44_13495</name>
    <name evidence="15" type="ORF">GAS29_12060</name>
    <name evidence="14" type="ORF">GAY01_15845</name>
    <name evidence="18" type="ORF">GAY76_05165</name>
    <name evidence="17" type="ORF">GAZ06_07355</name>
    <name evidence="16" type="ORF">GAZ09_07190</name>
    <name evidence="19" type="ORF">KTG10_04280</name>
    <name evidence="21" type="ORF">L0N01_02475</name>
    <name evidence="20" type="ORF">LI282_17420</name>
</gene>
<evidence type="ECO:0000313" key="41">
    <source>
        <dbReference type="Proteomes" id="UP000483142"/>
    </source>
</evidence>
<dbReference type="Pfam" id="PF13715">
    <property type="entry name" value="CarbopepD_reg_2"/>
    <property type="match status" value="1"/>
</dbReference>
<dbReference type="RefSeq" id="WP_005840431.1">
    <property type="nucleotide sequence ID" value="NZ_CAJTAS010000017.1"/>
</dbReference>
<evidence type="ECO:0000313" key="14">
    <source>
        <dbReference type="EMBL" id="KAB3567187.1"/>
    </source>
</evidence>
<evidence type="ECO:0000313" key="17">
    <source>
        <dbReference type="EMBL" id="KAB6479263.1"/>
    </source>
</evidence>
<dbReference type="AlphaFoldDB" id="A0A0N7J7V5"/>
<dbReference type="EMBL" id="WDAX01000008">
    <property type="protein sequence ID" value="KAB6575608.1"/>
    <property type="molecule type" value="Genomic_DNA"/>
</dbReference>
<dbReference type="Pfam" id="PF00593">
    <property type="entry name" value="TonB_dep_Rec_b-barrel"/>
    <property type="match status" value="1"/>
</dbReference>
<keyword evidence="6 8" id="KW-0472">Membrane</keyword>
<evidence type="ECO:0000256" key="1">
    <source>
        <dbReference type="ARBA" id="ARBA00004571"/>
    </source>
</evidence>
<feature type="signal peptide" evidence="10">
    <location>
        <begin position="1"/>
        <end position="19"/>
    </location>
</feature>
<dbReference type="Proteomes" id="UP001200843">
    <property type="component" value="Unassembled WGS sequence"/>
</dbReference>
<dbReference type="Proteomes" id="UP000483142">
    <property type="component" value="Unassembled WGS sequence"/>
</dbReference>
<reference evidence="31 32" key="4">
    <citation type="submission" date="2018-08" db="EMBL/GenBank/DDBJ databases">
        <title>A genome reference for cultivated species of the human gut microbiota.</title>
        <authorList>
            <person name="Zou Y."/>
            <person name="Xue W."/>
            <person name="Luo G."/>
        </authorList>
    </citation>
    <scope>NUCLEOTIDE SEQUENCE [LARGE SCALE GENOMIC DNA]</scope>
    <source>
        <strain evidence="25 33">AF25-30LB</strain>
        <strain evidence="28 36">AF39-8AT</strain>
        <strain evidence="27 35">AM09-18</strain>
        <strain evidence="26 34">AM16-6</strain>
        <strain evidence="24 31">OM08-13BH</strain>
        <strain evidence="23 32">TF05-18</strain>
    </source>
</reference>
<evidence type="ECO:0000256" key="2">
    <source>
        <dbReference type="ARBA" id="ARBA00022448"/>
    </source>
</evidence>
<reference evidence="13 29" key="2">
    <citation type="journal article" date="2016" name="Genome Biol. Evol.">
        <title>Extensive mobilome-driven genome diversification in mouse gut-associated Bacteroides vulgatus mpk.</title>
        <authorList>
            <person name="Lange A."/>
            <person name="Beier S."/>
            <person name="Steimle A."/>
            <person name="Autenrieth I.B."/>
            <person name="Huson D.H."/>
            <person name="Frick J.S."/>
        </authorList>
    </citation>
    <scope>NUCLEOTIDE SEQUENCE [LARGE SCALE GENOMIC DNA]</scope>
    <source>
        <strain evidence="13">Mpk</strain>
        <strain evidence="29">mpk</strain>
    </source>
</reference>
<evidence type="ECO:0000313" key="25">
    <source>
        <dbReference type="EMBL" id="RGR36785.1"/>
    </source>
</evidence>
<evidence type="ECO:0000313" key="40">
    <source>
        <dbReference type="Proteomes" id="UP000468344"/>
    </source>
</evidence>
<evidence type="ECO:0000313" key="37">
    <source>
        <dbReference type="Proteomes" id="UP000433382"/>
    </source>
</evidence>
<dbReference type="Proteomes" id="UP000261278">
    <property type="component" value="Unassembled WGS sequence"/>
</dbReference>
<comment type="similarity">
    <text evidence="8 9">Belongs to the TonB-dependent receptor family.</text>
</comment>
<evidence type="ECO:0000313" key="13">
    <source>
        <dbReference type="EMBL" id="ALK86226.1"/>
    </source>
</evidence>
<evidence type="ECO:0000256" key="3">
    <source>
        <dbReference type="ARBA" id="ARBA00022452"/>
    </source>
</evidence>
<dbReference type="Proteomes" id="UP000283713">
    <property type="component" value="Unassembled WGS sequence"/>
</dbReference>
<dbReference type="GO" id="GO:0009279">
    <property type="term" value="C:cell outer membrane"/>
    <property type="evidence" value="ECO:0007669"/>
    <property type="project" value="UniProtKB-SubCell"/>
</dbReference>
<reference evidence="20" key="7">
    <citation type="submission" date="2021-10" db="EMBL/GenBank/DDBJ databases">
        <title>Collection of gut derived symbiotic bacterial strains cultured from healthy donors.</title>
        <authorList>
            <person name="Lin H."/>
            <person name="Littmann E."/>
            <person name="Kohout C."/>
            <person name="Pamer E.G."/>
        </authorList>
    </citation>
    <scope>NUCLEOTIDE SEQUENCE</scope>
    <source>
        <strain evidence="20">DFI.1.167</strain>
    </source>
</reference>
<evidence type="ECO:0000256" key="9">
    <source>
        <dbReference type="RuleBase" id="RU003357"/>
    </source>
</evidence>
<keyword evidence="14" id="KW-0675">Receptor</keyword>
<evidence type="ECO:0000313" key="21">
    <source>
        <dbReference type="EMBL" id="MCG4687472.1"/>
    </source>
</evidence>
<dbReference type="Proteomes" id="UP001199363">
    <property type="component" value="Unassembled WGS sequence"/>
</dbReference>
<evidence type="ECO:0000256" key="4">
    <source>
        <dbReference type="ARBA" id="ARBA00022692"/>
    </source>
</evidence>
<dbReference type="NCBIfam" id="TIGR04056">
    <property type="entry name" value="OMP_RagA_SusC"/>
    <property type="match status" value="1"/>
</dbReference>
<feature type="chain" id="PRO_5014235038" evidence="10">
    <location>
        <begin position="20"/>
        <end position="1091"/>
    </location>
</feature>
<dbReference type="Proteomes" id="UP000468344">
    <property type="component" value="Unassembled WGS sequence"/>
</dbReference>
<evidence type="ECO:0000313" key="38">
    <source>
        <dbReference type="Proteomes" id="UP000441522"/>
    </source>
</evidence>
<evidence type="ECO:0000313" key="33">
    <source>
        <dbReference type="Proteomes" id="UP000266497"/>
    </source>
</evidence>
<dbReference type="EMBL" id="QROB01000004">
    <property type="protein sequence ID" value="RHK89877.1"/>
    <property type="molecule type" value="Genomic_DNA"/>
</dbReference>
<dbReference type="NCBIfam" id="TIGR04057">
    <property type="entry name" value="SusC_RagA_signa"/>
    <property type="match status" value="1"/>
</dbReference>
<evidence type="ECO:0000313" key="15">
    <source>
        <dbReference type="EMBL" id="KAB3855552.1"/>
    </source>
</evidence>
<dbReference type="PROSITE" id="PS52016">
    <property type="entry name" value="TONB_DEPENDENT_REC_3"/>
    <property type="match status" value="1"/>
</dbReference>
<evidence type="ECO:0000313" key="19">
    <source>
        <dbReference type="EMBL" id="MBU9137976.1"/>
    </source>
</evidence>
<feature type="domain" description="TonB-dependent receptor plug" evidence="12">
    <location>
        <begin position="117"/>
        <end position="219"/>
    </location>
</feature>
<dbReference type="InterPro" id="IPR037066">
    <property type="entry name" value="Plug_dom_sf"/>
</dbReference>